<proteinExistence type="predicted"/>
<reference evidence="1" key="1">
    <citation type="submission" date="2023-06" db="EMBL/GenBank/DDBJ databases">
        <title>Conoideocrella luteorostrata (Hypocreales: Clavicipitaceae), a potential biocontrol fungus for elongate hemlock scale in United States Christmas tree production areas.</title>
        <authorList>
            <person name="Barrett H."/>
            <person name="Lovett B."/>
            <person name="Macias A.M."/>
            <person name="Stajich J.E."/>
            <person name="Kasson M.T."/>
        </authorList>
    </citation>
    <scope>NUCLEOTIDE SEQUENCE</scope>
    <source>
        <strain evidence="1">ARSEF 14590</strain>
    </source>
</reference>
<dbReference type="AlphaFoldDB" id="A0AAJ0CCF7"/>
<evidence type="ECO:0000313" key="2">
    <source>
        <dbReference type="Proteomes" id="UP001251528"/>
    </source>
</evidence>
<organism evidence="1 2">
    <name type="scientific">Conoideocrella luteorostrata</name>
    <dbReference type="NCBI Taxonomy" id="1105319"/>
    <lineage>
        <taxon>Eukaryota</taxon>
        <taxon>Fungi</taxon>
        <taxon>Dikarya</taxon>
        <taxon>Ascomycota</taxon>
        <taxon>Pezizomycotina</taxon>
        <taxon>Sordariomycetes</taxon>
        <taxon>Hypocreomycetidae</taxon>
        <taxon>Hypocreales</taxon>
        <taxon>Clavicipitaceae</taxon>
        <taxon>Conoideocrella</taxon>
    </lineage>
</organism>
<comment type="caution">
    <text evidence="1">The sequence shown here is derived from an EMBL/GenBank/DDBJ whole genome shotgun (WGS) entry which is preliminary data.</text>
</comment>
<accession>A0AAJ0CCF7</accession>
<evidence type="ECO:0000313" key="1">
    <source>
        <dbReference type="EMBL" id="KAK2590416.1"/>
    </source>
</evidence>
<keyword evidence="2" id="KW-1185">Reference proteome</keyword>
<gene>
    <name evidence="1" type="ORF">QQS21_011903</name>
</gene>
<dbReference type="EMBL" id="JASWJB010000442">
    <property type="protein sequence ID" value="KAK2590416.1"/>
    <property type="molecule type" value="Genomic_DNA"/>
</dbReference>
<protein>
    <submittedName>
        <fullName evidence="1">Uncharacterized protein</fullName>
    </submittedName>
</protein>
<dbReference type="Proteomes" id="UP001251528">
    <property type="component" value="Unassembled WGS sequence"/>
</dbReference>
<name>A0AAJ0CCF7_9HYPO</name>
<sequence length="205" mass="22078">MVGPGDNPITNNGYIWIGDDGPNTFTFTNKAESPVVVILWDFPYNDYEASFMNVRHPKISYSLPNQNDTVNISIANGISGGWSALINRETQLKFGQISNTWGEFTTGRYATVDISREANMQGTTMSVRTSAGCVSDMDTCVFVCKTGDTCGESGTYALQNCQPGSQAGATYGNSGRSDPSGGCQGWSYGGQLQIIIGNHTTYTTR</sequence>